<feature type="region of interest" description="Disordered" evidence="1">
    <location>
        <begin position="848"/>
        <end position="873"/>
    </location>
</feature>
<evidence type="ECO:0000259" key="2">
    <source>
        <dbReference type="PROSITE" id="PS50829"/>
    </source>
</evidence>
<feature type="compositionally biased region" description="Low complexity" evidence="1">
    <location>
        <begin position="27"/>
        <end position="39"/>
    </location>
</feature>
<feature type="compositionally biased region" description="Low complexity" evidence="1">
    <location>
        <begin position="848"/>
        <end position="868"/>
    </location>
</feature>
<feature type="region of interest" description="Disordered" evidence="1">
    <location>
        <begin position="90"/>
        <end position="291"/>
    </location>
</feature>
<proteinExistence type="predicted"/>
<feature type="region of interest" description="Disordered" evidence="1">
    <location>
        <begin position="305"/>
        <end position="354"/>
    </location>
</feature>
<dbReference type="PROSITE" id="PS50829">
    <property type="entry name" value="GYF"/>
    <property type="match status" value="1"/>
</dbReference>
<gene>
    <name evidence="3" type="ORF">L3Y34_017583</name>
</gene>
<dbReference type="PANTHER" id="PTHR14445:SF36">
    <property type="entry name" value="FI03272P-RELATED"/>
    <property type="match status" value="1"/>
</dbReference>
<evidence type="ECO:0000313" key="3">
    <source>
        <dbReference type="EMBL" id="ULU04930.1"/>
    </source>
</evidence>
<sequence length="1029" mass="111690">MSSVSSAEPTAQQNFNPSWMRTNSVNRGGSISSGGHRLSGIGGGGYDDGDKLQHNINSSKAMSLLSHADRASIAAGAAYGSGYGGGIGSPSIQNGQSTTNRWTPKSSWSKTPERSVGGATRAGSTVGRASGTFFAGRGGTRTGTENGYGGPINGSPAGSTDEAIGTYQSKFNSVRRGGGVGSVGRGGSTTGASFNTRADALYNPNDPTDRPKAVNVAATRSESDDEEEEGWSKVGATSRSSTNTAPSSSDRPAWARSESWIQRTQQQQQQQNSQQPPSTAQWNNRDSGSDSAVWRDRNQMVAAVKKNSGENPSPPLQSQQNSSAPTSAQPREESQNSDLSHLSSYQPDASTWSNSNMGGGMGVFFQPNLSGGSTPSSASGPAPVVKEEPVEFYYMDPTETRRGPFHKDQMTVWFKAGYFTDETLRVQRGEKGEYKTIGELKKIHGATTPFEYPEDVEKPHVPIPPPTSVASIPSYPSTTNPMFPSAPYGGMNMWSSMQILAERQRLAEEHNRRMQEEAEKMAKFHEAMYRQLSLQQEMSQQQIREQELALQRHREELEKRDAELKREALARQQQIEMEAREVEQRRAAIEAEALRKKESEEHARRVFEEKQREAAAAKKLAEQRSRQAQEAADRENNRLAEEAKRAAEVIQRIQRGDELKQKAAEEEKKRIAENERIAREAAKQAQLDAIWASPKAPVVSTSSNPVTTGVPKQVSPSGSDDSEGWTAITKEVKHTKPAPWAAKTTEAPQKSEKTLMEIQLEEERKMKAEQERNAKQKAKEQSSTAATTVISPEKSGGLWGATKTWAAPEANNSKAYVSPFLDGPSLEAANKMALQKKSSQSKIVVTKPAAAKPAPAPAKAKAAAQPPAEKTKKSKEQVASDAFQDWFIQKFRTFSTQLDAPTLYACILTLENPNEVEDIVMSYLDESKAVKEFVREFLKRRIAMRAAGGAAHPDADDLTSARAAAAAPSDSNSGSNSNSGNGQGKKKKKTQKQVLDGNILGFRGTAASDRLNKGEIDAIPTAPVNPSRR</sequence>
<evidence type="ECO:0000256" key="1">
    <source>
        <dbReference type="SAM" id="MobiDB-lite"/>
    </source>
</evidence>
<feature type="compositionally biased region" description="Low complexity" evidence="1">
    <location>
        <begin position="262"/>
        <end position="281"/>
    </location>
</feature>
<feature type="compositionally biased region" description="Polar residues" evidence="1">
    <location>
        <begin position="1"/>
        <end position="26"/>
    </location>
</feature>
<feature type="compositionally biased region" description="Polar residues" evidence="1">
    <location>
        <begin position="90"/>
        <end position="110"/>
    </location>
</feature>
<feature type="compositionally biased region" description="Polar residues" evidence="1">
    <location>
        <begin position="336"/>
        <end position="354"/>
    </location>
</feature>
<feature type="region of interest" description="Disordered" evidence="1">
    <location>
        <begin position="593"/>
        <end position="644"/>
    </location>
</feature>
<feature type="region of interest" description="Disordered" evidence="1">
    <location>
        <begin position="695"/>
        <end position="753"/>
    </location>
</feature>
<evidence type="ECO:0000313" key="4">
    <source>
        <dbReference type="Proteomes" id="UP000827892"/>
    </source>
</evidence>
<protein>
    <recommendedName>
        <fullName evidence="2">GYF domain-containing protein</fullName>
    </recommendedName>
</protein>
<feature type="domain" description="GYF" evidence="2">
    <location>
        <begin position="389"/>
        <end position="438"/>
    </location>
</feature>
<feature type="compositionally biased region" description="Low complexity" evidence="1">
    <location>
        <begin position="237"/>
        <end position="249"/>
    </location>
</feature>
<feature type="compositionally biased region" description="Low complexity" evidence="1">
    <location>
        <begin position="948"/>
        <end position="980"/>
    </location>
</feature>
<dbReference type="InterPro" id="IPR003169">
    <property type="entry name" value="GYF"/>
</dbReference>
<dbReference type="Pfam" id="PF02213">
    <property type="entry name" value="GYF"/>
    <property type="match status" value="1"/>
</dbReference>
<feature type="compositionally biased region" description="Gly residues" evidence="1">
    <location>
        <begin position="136"/>
        <end position="152"/>
    </location>
</feature>
<feature type="compositionally biased region" description="Gly residues" evidence="1">
    <location>
        <begin position="176"/>
        <end position="189"/>
    </location>
</feature>
<feature type="region of interest" description="Disordered" evidence="1">
    <location>
        <begin position="1"/>
        <end position="54"/>
    </location>
</feature>
<accession>A0AAE9ITS4</accession>
<feature type="compositionally biased region" description="Polar residues" evidence="1">
    <location>
        <begin position="781"/>
        <end position="790"/>
    </location>
</feature>
<dbReference type="CDD" id="cd00072">
    <property type="entry name" value="GYF"/>
    <property type="match status" value="1"/>
</dbReference>
<dbReference type="Proteomes" id="UP000827892">
    <property type="component" value="Chromosome II"/>
</dbReference>
<dbReference type="Gene3D" id="3.30.1490.40">
    <property type="match status" value="1"/>
</dbReference>
<dbReference type="EMBL" id="CP090892">
    <property type="protein sequence ID" value="ULU04930.1"/>
    <property type="molecule type" value="Genomic_DNA"/>
</dbReference>
<dbReference type="InterPro" id="IPR035445">
    <property type="entry name" value="GYF-like_dom_sf"/>
</dbReference>
<organism evidence="3 4">
    <name type="scientific">Caenorhabditis briggsae</name>
    <dbReference type="NCBI Taxonomy" id="6238"/>
    <lineage>
        <taxon>Eukaryota</taxon>
        <taxon>Metazoa</taxon>
        <taxon>Ecdysozoa</taxon>
        <taxon>Nematoda</taxon>
        <taxon>Chromadorea</taxon>
        <taxon>Rhabditida</taxon>
        <taxon>Rhabditina</taxon>
        <taxon>Rhabditomorpha</taxon>
        <taxon>Rhabditoidea</taxon>
        <taxon>Rhabditidae</taxon>
        <taxon>Peloderinae</taxon>
        <taxon>Caenorhabditis</taxon>
    </lineage>
</organism>
<name>A0AAE9ITS4_CAEBR</name>
<reference evidence="3 4" key="1">
    <citation type="submission" date="2022-05" db="EMBL/GenBank/DDBJ databases">
        <title>Chromosome-level reference genomes for two strains of Caenorhabditis briggsae: an improved platform for comparative genomics.</title>
        <authorList>
            <person name="Stevens L."/>
            <person name="Andersen E.C."/>
        </authorList>
    </citation>
    <scope>NUCLEOTIDE SEQUENCE [LARGE SCALE GENOMIC DNA]</scope>
    <source>
        <strain evidence="3">QX1410_ONT</strain>
        <tissue evidence="3">Whole-organism</tissue>
    </source>
</reference>
<dbReference type="SMART" id="SM00444">
    <property type="entry name" value="GYF"/>
    <property type="match status" value="1"/>
</dbReference>
<feature type="region of interest" description="Disordered" evidence="1">
    <location>
        <begin position="948"/>
        <end position="1000"/>
    </location>
</feature>
<feature type="compositionally biased region" description="Low complexity" evidence="1">
    <location>
        <begin position="316"/>
        <end position="325"/>
    </location>
</feature>
<feature type="region of interest" description="Disordered" evidence="1">
    <location>
        <begin position="765"/>
        <end position="797"/>
    </location>
</feature>
<dbReference type="AlphaFoldDB" id="A0AAE9ITS4"/>
<dbReference type="SUPFAM" id="SSF55277">
    <property type="entry name" value="GYF domain"/>
    <property type="match status" value="1"/>
</dbReference>
<dbReference type="PANTHER" id="PTHR14445">
    <property type="entry name" value="GRB10 INTERACTING GYF PROTEIN"/>
    <property type="match status" value="1"/>
</dbReference>
<feature type="compositionally biased region" description="Basic and acidic residues" evidence="1">
    <location>
        <begin position="765"/>
        <end position="780"/>
    </location>
</feature>
<dbReference type="InterPro" id="IPR051640">
    <property type="entry name" value="GRB10-interact_GYF"/>
</dbReference>